<reference evidence="2 4" key="3">
    <citation type="journal article" date="2016" name="Genome Announc.">
        <title>Complete Genome Sequence of Sphingopyxis macrogoltabida Strain 203N (NBRC 111659), a Polyethylene Glycol Degrader.</title>
        <authorList>
            <person name="Ohtsubo Y."/>
            <person name="Nonoyama S."/>
            <person name="Nagata Y."/>
            <person name="Numata M."/>
            <person name="Tsuchikane K."/>
            <person name="Hosoyama A."/>
            <person name="Yamazoe A."/>
            <person name="Tsuda M."/>
            <person name="Fujita N."/>
            <person name="Kawai F."/>
        </authorList>
    </citation>
    <scope>NUCLEOTIDE SEQUENCE [LARGE SCALE GENOMIC DNA]</scope>
    <source>
        <strain evidence="2 4">203N</strain>
    </source>
</reference>
<gene>
    <name evidence="2" type="ORF">ATM17_12630</name>
    <name evidence="3" type="ORF">ATM17_15365</name>
</gene>
<protein>
    <submittedName>
        <fullName evidence="2">Uncharacterized protein</fullName>
    </submittedName>
</protein>
<keyword evidence="4" id="KW-1185">Reference proteome</keyword>
<accession>A0A0P0DV38</accession>
<evidence type="ECO:0000256" key="1">
    <source>
        <dbReference type="SAM" id="Phobius"/>
    </source>
</evidence>
<reference evidence="2" key="2">
    <citation type="submission" date="2015-11" db="EMBL/GenBank/DDBJ databases">
        <authorList>
            <person name="Yoshiyuki O."/>
        </authorList>
    </citation>
    <scope>NUCLEOTIDE SEQUENCE</scope>
    <source>
        <strain evidence="2">203N</strain>
    </source>
</reference>
<keyword evidence="1" id="KW-1133">Transmembrane helix</keyword>
<dbReference type="KEGG" id="smaz:LH19_07205"/>
<dbReference type="EMBL" id="CP013344">
    <property type="protein sequence ID" value="AMU90404.1"/>
    <property type="molecule type" value="Genomic_DNA"/>
</dbReference>
<keyword evidence="1" id="KW-0472">Membrane</keyword>
<keyword evidence="1" id="KW-0812">Transmembrane</keyword>
<reference evidence="4" key="1">
    <citation type="submission" date="2015-11" db="EMBL/GenBank/DDBJ databases">
        <title>Complete genome sequence of a polyethylene-glycol degrader Sphingopyxis macrogoltabida 203N (NBRC 111659).</title>
        <authorList>
            <person name="Yoshiyuki O."/>
            <person name="Shouta N."/>
            <person name="Nagata Y."/>
            <person name="Numata M."/>
            <person name="Tsuchikane K."/>
            <person name="Hosoyama A."/>
            <person name="Yamazoe A."/>
            <person name="Tsuda M."/>
            <person name="Fujita N."/>
            <person name="Kawai F."/>
        </authorList>
    </citation>
    <scope>NUCLEOTIDE SEQUENCE [LARGE SCALE GENOMIC DNA]</scope>
    <source>
        <strain evidence="4">203N</strain>
    </source>
</reference>
<proteinExistence type="predicted"/>
<dbReference type="RefSeq" id="WP_054726344.1">
    <property type="nucleotide sequence ID" value="NZ_CP009429.1"/>
</dbReference>
<dbReference type="EMBL" id="CP013344">
    <property type="protein sequence ID" value="AMU89881.1"/>
    <property type="molecule type" value="Genomic_DNA"/>
</dbReference>
<evidence type="ECO:0000313" key="4">
    <source>
        <dbReference type="Proteomes" id="UP000076088"/>
    </source>
</evidence>
<dbReference type="OrthoDB" id="9955378at2"/>
<sequence length="118" mass="12995">MTQSLGDAATTRAIAEQVGKASAEIAIREFVQTHPHFAPAAPKPDTPTYVKWGAGIGATLVAAAILWMANTLNQLQITVARIDERQITDTTKADIIELRKRVTDLESYHRTQPTERKQ</sequence>
<feature type="transmembrane region" description="Helical" evidence="1">
    <location>
        <begin position="49"/>
        <end position="69"/>
    </location>
</feature>
<dbReference type="KEGG" id="smaz:LH19_14790"/>
<name>A0A0P0DV38_SPHMC</name>
<evidence type="ECO:0000313" key="2">
    <source>
        <dbReference type="EMBL" id="AMU89881.1"/>
    </source>
</evidence>
<evidence type="ECO:0000313" key="3">
    <source>
        <dbReference type="EMBL" id="AMU90404.1"/>
    </source>
</evidence>
<dbReference type="AlphaFoldDB" id="A0A0P0DV38"/>
<organism evidence="2 4">
    <name type="scientific">Sphingopyxis macrogoltabida</name>
    <name type="common">Sphingomonas macrogoltabidus</name>
    <dbReference type="NCBI Taxonomy" id="33050"/>
    <lineage>
        <taxon>Bacteria</taxon>
        <taxon>Pseudomonadati</taxon>
        <taxon>Pseudomonadota</taxon>
        <taxon>Alphaproteobacteria</taxon>
        <taxon>Sphingomonadales</taxon>
        <taxon>Sphingomonadaceae</taxon>
        <taxon>Sphingopyxis</taxon>
    </lineage>
</organism>
<dbReference type="Proteomes" id="UP000076088">
    <property type="component" value="Chromosome"/>
</dbReference>